<dbReference type="SUPFAM" id="SSF53850">
    <property type="entry name" value="Periplasmic binding protein-like II"/>
    <property type="match status" value="1"/>
</dbReference>
<name>A0A154VXI5_9PROT</name>
<dbReference type="InterPro" id="IPR006059">
    <property type="entry name" value="SBP"/>
</dbReference>
<comment type="subcellular location">
    <subcellularLocation>
        <location evidence="1">Periplasm</location>
    </subcellularLocation>
</comment>
<reference evidence="4 5" key="1">
    <citation type="submission" date="2015-12" db="EMBL/GenBank/DDBJ databases">
        <title>Genome sequence of Oceanibaculum pacificum MCCC 1A02656.</title>
        <authorList>
            <person name="Lu L."/>
            <person name="Lai Q."/>
            <person name="Shao Z."/>
            <person name="Qian P."/>
        </authorList>
    </citation>
    <scope>NUCLEOTIDE SEQUENCE [LARGE SCALE GENOMIC DNA]</scope>
    <source>
        <strain evidence="4 5">MCCC 1A02656</strain>
    </source>
</reference>
<feature type="chain" id="PRO_5007602090" evidence="3">
    <location>
        <begin position="23"/>
        <end position="423"/>
    </location>
</feature>
<proteinExistence type="inferred from homology"/>
<sequence>MLKHILATAAVAGMTIAGAAQAATEIVVQYPYGELFNETHKQLKAEFAKTHPDITVTFRTPYDSYEEGTQKILREAVTNQLPDVTFQGLNRVRILVDRDIAVPMDEFIKAEKEFEKEGFHQAMFDIGAQNGKVYALPFAISLPITYWNLDLVKQAGGDPDNLPTTWDGVIDMAKKIDALGPDINGLTYVWDITGNWLWQAPVFAQGGTMLNEDESKVAFDGPAGQFAMKTLARFVTEANMPNLSQPDARATFAAGKTGIHITSTSDLAKTTEMIGGKFTLKTHTFPDVKPGEGRLPAGGNVAMIVSTDTAKHKAAWEFVKFATGPLGASIMAKTTGYMPPNKVANEVYLKDFYVQNPNNYTAVKQLPILTKWYAFPGENGLKITDVIKDHMNSIVTRSRANEPQKVLDDMTRDVQKLLPKKAS</sequence>
<dbReference type="CDD" id="cd14748">
    <property type="entry name" value="PBP2_UgpB"/>
    <property type="match status" value="1"/>
</dbReference>
<protein>
    <submittedName>
        <fullName evidence="4">Sugar ABC transporter substrate-binding protein</fullName>
    </submittedName>
</protein>
<dbReference type="PANTHER" id="PTHR43649">
    <property type="entry name" value="ARABINOSE-BINDING PROTEIN-RELATED"/>
    <property type="match status" value="1"/>
</dbReference>
<dbReference type="EMBL" id="LPXN01000126">
    <property type="protein sequence ID" value="KZD05990.1"/>
    <property type="molecule type" value="Genomic_DNA"/>
</dbReference>
<dbReference type="RefSeq" id="WP_067557767.1">
    <property type="nucleotide sequence ID" value="NZ_LPXN01000126.1"/>
</dbReference>
<evidence type="ECO:0000313" key="5">
    <source>
        <dbReference type="Proteomes" id="UP000076400"/>
    </source>
</evidence>
<evidence type="ECO:0000256" key="2">
    <source>
        <dbReference type="ARBA" id="ARBA00008520"/>
    </source>
</evidence>
<evidence type="ECO:0000313" key="4">
    <source>
        <dbReference type="EMBL" id="KZD05990.1"/>
    </source>
</evidence>
<comment type="similarity">
    <text evidence="2">Belongs to the bacterial solute-binding protein 1 family.</text>
</comment>
<organism evidence="4 5">
    <name type="scientific">Oceanibaculum pacificum</name>
    <dbReference type="NCBI Taxonomy" id="580166"/>
    <lineage>
        <taxon>Bacteria</taxon>
        <taxon>Pseudomonadati</taxon>
        <taxon>Pseudomonadota</taxon>
        <taxon>Alphaproteobacteria</taxon>
        <taxon>Rhodospirillales</taxon>
        <taxon>Oceanibaculaceae</taxon>
        <taxon>Oceanibaculum</taxon>
    </lineage>
</organism>
<dbReference type="Gene3D" id="3.40.190.10">
    <property type="entry name" value="Periplasmic binding protein-like II"/>
    <property type="match status" value="2"/>
</dbReference>
<dbReference type="GO" id="GO:0042597">
    <property type="term" value="C:periplasmic space"/>
    <property type="evidence" value="ECO:0007669"/>
    <property type="project" value="UniProtKB-SubCell"/>
</dbReference>
<dbReference type="OrthoDB" id="2509690at2"/>
<dbReference type="Proteomes" id="UP000076400">
    <property type="component" value="Unassembled WGS sequence"/>
</dbReference>
<dbReference type="STRING" id="580166.AUP43_11280"/>
<keyword evidence="5" id="KW-1185">Reference proteome</keyword>
<accession>A0A154VXI5</accession>
<evidence type="ECO:0000256" key="3">
    <source>
        <dbReference type="SAM" id="SignalP"/>
    </source>
</evidence>
<dbReference type="InterPro" id="IPR050490">
    <property type="entry name" value="Bact_solute-bd_prot1"/>
</dbReference>
<keyword evidence="3" id="KW-0732">Signal</keyword>
<comment type="caution">
    <text evidence="4">The sequence shown here is derived from an EMBL/GenBank/DDBJ whole genome shotgun (WGS) entry which is preliminary data.</text>
</comment>
<evidence type="ECO:0000256" key="1">
    <source>
        <dbReference type="ARBA" id="ARBA00004418"/>
    </source>
</evidence>
<dbReference type="PANTHER" id="PTHR43649:SF30">
    <property type="entry name" value="ABC TRANSPORTER SUBSTRATE-BINDING PROTEIN"/>
    <property type="match status" value="1"/>
</dbReference>
<dbReference type="Pfam" id="PF13416">
    <property type="entry name" value="SBP_bac_8"/>
    <property type="match status" value="1"/>
</dbReference>
<dbReference type="AlphaFoldDB" id="A0A154VXI5"/>
<feature type="signal peptide" evidence="3">
    <location>
        <begin position="1"/>
        <end position="22"/>
    </location>
</feature>
<gene>
    <name evidence="4" type="ORF">AUP43_11280</name>
</gene>